<feature type="region of interest" description="Disordered" evidence="1">
    <location>
        <begin position="159"/>
        <end position="200"/>
    </location>
</feature>
<dbReference type="AlphaFoldDB" id="A0A225E1S5"/>
<protein>
    <submittedName>
        <fullName evidence="2">Uncharacterized protein</fullName>
    </submittedName>
</protein>
<feature type="compositionally biased region" description="Pro residues" evidence="1">
    <location>
        <begin position="92"/>
        <end position="103"/>
    </location>
</feature>
<dbReference type="RefSeq" id="WP_088253420.1">
    <property type="nucleotide sequence ID" value="NZ_NIDE01000002.1"/>
</dbReference>
<sequence>MPEPRPDLNTLCDGDPLARALAALRPVPPAGLDAPRLVYLAGRAERDRAAAFWRRAFAAQSVCVVLAAAVTGVYLAHDAERGPAQPAARRSPAPPPAGAPVPAPQEASGPEPAPAPRIILPPESPPTQPLEGFAGRTDEPTVEERAKWLHLRNDVLAAGLGVLPTPPPAAPPTAPDWERSFGVSPKVLGIHPPRPARGEE</sequence>
<comment type="caution">
    <text evidence="2">The sequence shown here is derived from an EMBL/GenBank/DDBJ whole genome shotgun (WGS) entry which is preliminary data.</text>
</comment>
<keyword evidence="3" id="KW-1185">Reference proteome</keyword>
<evidence type="ECO:0000256" key="1">
    <source>
        <dbReference type="SAM" id="MobiDB-lite"/>
    </source>
</evidence>
<evidence type="ECO:0000313" key="2">
    <source>
        <dbReference type="EMBL" id="OWK45734.1"/>
    </source>
</evidence>
<name>A0A225E1S5_9BACT</name>
<reference evidence="3" key="1">
    <citation type="submission" date="2017-06" db="EMBL/GenBank/DDBJ databases">
        <title>Genome analysis of Fimbriiglobus ruber SP5, the first member of the order Planctomycetales with confirmed chitinolytic capability.</title>
        <authorList>
            <person name="Ravin N.V."/>
            <person name="Rakitin A.L."/>
            <person name="Ivanova A.A."/>
            <person name="Beletsky A.V."/>
            <person name="Kulichevskaya I.S."/>
            <person name="Mardanov A.V."/>
            <person name="Dedysh S.N."/>
        </authorList>
    </citation>
    <scope>NUCLEOTIDE SEQUENCE [LARGE SCALE GENOMIC DNA]</scope>
    <source>
        <strain evidence="3">SP5</strain>
    </source>
</reference>
<feature type="region of interest" description="Disordered" evidence="1">
    <location>
        <begin position="84"/>
        <end position="143"/>
    </location>
</feature>
<organism evidence="2 3">
    <name type="scientific">Fimbriiglobus ruber</name>
    <dbReference type="NCBI Taxonomy" id="1908690"/>
    <lineage>
        <taxon>Bacteria</taxon>
        <taxon>Pseudomonadati</taxon>
        <taxon>Planctomycetota</taxon>
        <taxon>Planctomycetia</taxon>
        <taxon>Gemmatales</taxon>
        <taxon>Gemmataceae</taxon>
        <taxon>Fimbriiglobus</taxon>
    </lineage>
</organism>
<feature type="compositionally biased region" description="Pro residues" evidence="1">
    <location>
        <begin position="164"/>
        <end position="174"/>
    </location>
</feature>
<dbReference type="Proteomes" id="UP000214646">
    <property type="component" value="Unassembled WGS sequence"/>
</dbReference>
<proteinExistence type="predicted"/>
<gene>
    <name evidence="2" type="ORF">FRUB_02065</name>
</gene>
<dbReference type="EMBL" id="NIDE01000002">
    <property type="protein sequence ID" value="OWK45734.1"/>
    <property type="molecule type" value="Genomic_DNA"/>
</dbReference>
<evidence type="ECO:0000313" key="3">
    <source>
        <dbReference type="Proteomes" id="UP000214646"/>
    </source>
</evidence>
<accession>A0A225E1S5</accession>